<evidence type="ECO:0000313" key="3">
    <source>
        <dbReference type="Proteomes" id="UP000076420"/>
    </source>
</evidence>
<evidence type="ECO:0000259" key="1">
    <source>
        <dbReference type="PROSITE" id="PS50828"/>
    </source>
</evidence>
<reference evidence="2" key="1">
    <citation type="submission" date="2020-05" db="UniProtKB">
        <authorList>
            <consortium name="EnsemblMetazoa"/>
        </authorList>
    </citation>
    <scope>IDENTIFICATION</scope>
    <source>
        <strain evidence="2">BB02</strain>
    </source>
</reference>
<dbReference type="OrthoDB" id="3231855at2759"/>
<gene>
    <name evidence="2" type="primary">106073538</name>
    <name evidence="5" type="synonym">LOC106073538</name>
</gene>
<dbReference type="InterPro" id="IPR002625">
    <property type="entry name" value="Smr_dom"/>
</dbReference>
<name>A0A2C9M7H4_BIOGL</name>
<organism evidence="2 3">
    <name type="scientific">Biomphalaria glabrata</name>
    <name type="common">Bloodfluke planorb</name>
    <name type="synonym">Freshwater snail</name>
    <dbReference type="NCBI Taxonomy" id="6526"/>
    <lineage>
        <taxon>Eukaryota</taxon>
        <taxon>Metazoa</taxon>
        <taxon>Spiralia</taxon>
        <taxon>Lophotrochozoa</taxon>
        <taxon>Mollusca</taxon>
        <taxon>Gastropoda</taxon>
        <taxon>Heterobranchia</taxon>
        <taxon>Euthyneura</taxon>
        <taxon>Panpulmonata</taxon>
        <taxon>Hygrophila</taxon>
        <taxon>Lymnaeoidea</taxon>
        <taxon>Planorbidae</taxon>
        <taxon>Biomphalaria</taxon>
    </lineage>
</organism>
<dbReference type="AlphaFoldDB" id="A0A2C9M7H4"/>
<proteinExistence type="predicted"/>
<dbReference type="PROSITE" id="PS50828">
    <property type="entry name" value="SMR"/>
    <property type="match status" value="1"/>
</dbReference>
<reference evidence="5" key="2">
    <citation type="submission" date="2025-04" db="UniProtKB">
        <authorList>
            <consortium name="RefSeq"/>
        </authorList>
    </citation>
    <scope>IDENTIFICATION</scope>
</reference>
<dbReference type="Proteomes" id="UP001165740">
    <property type="component" value="Chromosome 8"/>
</dbReference>
<dbReference type="InterPro" id="IPR036063">
    <property type="entry name" value="Smr_dom_sf"/>
</dbReference>
<dbReference type="SMART" id="SM00463">
    <property type="entry name" value="SMR"/>
    <property type="match status" value="1"/>
</dbReference>
<dbReference type="Pfam" id="PF01713">
    <property type="entry name" value="Smr"/>
    <property type="match status" value="1"/>
</dbReference>
<evidence type="ECO:0000313" key="5">
    <source>
        <dbReference type="RefSeq" id="XP_013089587.1"/>
    </source>
</evidence>
<dbReference type="KEGG" id="bgt:106073538"/>
<dbReference type="GeneID" id="106073538"/>
<accession>A0A2C9M7H4</accession>
<dbReference type="EnsemblMetazoa" id="BGLB039441-RA">
    <property type="protein sequence ID" value="BGLB039441-PA"/>
    <property type="gene ID" value="BGLB039441"/>
</dbReference>
<dbReference type="RefSeq" id="XP_013089587.1">
    <property type="nucleotide sequence ID" value="XM_013234133.2"/>
</dbReference>
<evidence type="ECO:0000313" key="4">
    <source>
        <dbReference type="Proteomes" id="UP001165740"/>
    </source>
</evidence>
<dbReference type="Proteomes" id="UP000076420">
    <property type="component" value="Unassembled WGS sequence"/>
</dbReference>
<sequence length="105" mass="12763">MPTHWTEHYYEDEDGNKCLDLHHYSESGAMKKVKSFLYHMKREYFRSDKSRAHRFVDIITGVGKHSWRHYSVIKEDVEDFLDRKDYSYEWDHGGGRVTIDFYYST</sequence>
<keyword evidence="4" id="KW-1185">Reference proteome</keyword>
<dbReference type="SUPFAM" id="SSF160443">
    <property type="entry name" value="SMR domain-like"/>
    <property type="match status" value="1"/>
</dbReference>
<feature type="domain" description="Smr" evidence="1">
    <location>
        <begin position="19"/>
        <end position="102"/>
    </location>
</feature>
<evidence type="ECO:0000313" key="2">
    <source>
        <dbReference type="EnsemblMetazoa" id="BGLB039441-PA"/>
    </source>
</evidence>
<protein>
    <submittedName>
        <fullName evidence="5">Uncharacterized protein LOC106073538</fullName>
    </submittedName>
</protein>
<dbReference type="VEuPathDB" id="VectorBase:BGLB039441"/>
<dbReference type="Gene3D" id="3.30.1370.110">
    <property type="match status" value="1"/>
</dbReference>
<dbReference type="VEuPathDB" id="VectorBase:BGLAX_043367"/>